<evidence type="ECO:0000313" key="1">
    <source>
        <dbReference type="EMBL" id="MCD7460677.1"/>
    </source>
</evidence>
<gene>
    <name evidence="1" type="ORF">HAX54_044196</name>
</gene>
<reference evidence="1 2" key="1">
    <citation type="journal article" date="2021" name="BMC Genomics">
        <title>Datura genome reveals duplications of psychoactive alkaloid biosynthetic genes and high mutation rate following tissue culture.</title>
        <authorList>
            <person name="Rajewski A."/>
            <person name="Carter-House D."/>
            <person name="Stajich J."/>
            <person name="Litt A."/>
        </authorList>
    </citation>
    <scope>NUCLEOTIDE SEQUENCE [LARGE SCALE GENOMIC DNA]</scope>
    <source>
        <strain evidence="1">AR-01</strain>
    </source>
</reference>
<evidence type="ECO:0000313" key="2">
    <source>
        <dbReference type="Proteomes" id="UP000823775"/>
    </source>
</evidence>
<comment type="caution">
    <text evidence="1">The sequence shown here is derived from an EMBL/GenBank/DDBJ whole genome shotgun (WGS) entry which is preliminary data.</text>
</comment>
<name>A0ABS8SP60_DATST</name>
<protein>
    <submittedName>
        <fullName evidence="1">Uncharacterized protein</fullName>
    </submittedName>
</protein>
<organism evidence="1 2">
    <name type="scientific">Datura stramonium</name>
    <name type="common">Jimsonweed</name>
    <name type="synonym">Common thornapple</name>
    <dbReference type="NCBI Taxonomy" id="4076"/>
    <lineage>
        <taxon>Eukaryota</taxon>
        <taxon>Viridiplantae</taxon>
        <taxon>Streptophyta</taxon>
        <taxon>Embryophyta</taxon>
        <taxon>Tracheophyta</taxon>
        <taxon>Spermatophyta</taxon>
        <taxon>Magnoliopsida</taxon>
        <taxon>eudicotyledons</taxon>
        <taxon>Gunneridae</taxon>
        <taxon>Pentapetalae</taxon>
        <taxon>asterids</taxon>
        <taxon>lamiids</taxon>
        <taxon>Solanales</taxon>
        <taxon>Solanaceae</taxon>
        <taxon>Solanoideae</taxon>
        <taxon>Datureae</taxon>
        <taxon>Datura</taxon>
    </lineage>
</organism>
<feature type="non-terminal residue" evidence="1">
    <location>
        <position position="1"/>
    </location>
</feature>
<dbReference type="EMBL" id="JACEIK010000671">
    <property type="protein sequence ID" value="MCD7460677.1"/>
    <property type="molecule type" value="Genomic_DNA"/>
</dbReference>
<accession>A0ABS8SP60</accession>
<dbReference type="Proteomes" id="UP000823775">
    <property type="component" value="Unassembled WGS sequence"/>
</dbReference>
<sequence length="55" mass="6155">FSGHISSIIDPLWRSEYCHGGSNGYSPYPLQRASDYDNGLAAVVFPMLQWSPDNH</sequence>
<proteinExistence type="predicted"/>
<keyword evidence="2" id="KW-1185">Reference proteome</keyword>